<dbReference type="AlphaFoldDB" id="A0A377KR05"/>
<protein>
    <submittedName>
        <fullName evidence="1">Uncharacterized protein</fullName>
    </submittedName>
</protein>
<dbReference type="EMBL" id="UGIF01000002">
    <property type="protein sequence ID" value="STP30784.1"/>
    <property type="molecule type" value="Genomic_DNA"/>
</dbReference>
<dbReference type="Proteomes" id="UP000254070">
    <property type="component" value="Unassembled WGS sequence"/>
</dbReference>
<proteinExistence type="predicted"/>
<name>A0A377KR05_9ENTE</name>
<evidence type="ECO:0000313" key="1">
    <source>
        <dbReference type="EMBL" id="STP30784.1"/>
    </source>
</evidence>
<sequence>MPFYFSNLILQFAEYKKGVDFRHQSSAPFFSVIYLYTAASSDTFKVYPMTD</sequence>
<evidence type="ECO:0000313" key="2">
    <source>
        <dbReference type="Proteomes" id="UP000254070"/>
    </source>
</evidence>
<gene>
    <name evidence="1" type="ORF">NCTC8129_03038</name>
</gene>
<reference evidence="1 2" key="1">
    <citation type="submission" date="2018-06" db="EMBL/GenBank/DDBJ databases">
        <authorList>
            <consortium name="Pathogen Informatics"/>
            <person name="Doyle S."/>
        </authorList>
    </citation>
    <scope>NUCLEOTIDE SEQUENCE [LARGE SCALE GENOMIC DNA]</scope>
    <source>
        <strain evidence="1 2">NCTC8129</strain>
    </source>
</reference>
<accession>A0A377KR05</accession>
<organism evidence="1 2">
    <name type="scientific">Enterococcus durans</name>
    <dbReference type="NCBI Taxonomy" id="53345"/>
    <lineage>
        <taxon>Bacteria</taxon>
        <taxon>Bacillati</taxon>
        <taxon>Bacillota</taxon>
        <taxon>Bacilli</taxon>
        <taxon>Lactobacillales</taxon>
        <taxon>Enterococcaceae</taxon>
        <taxon>Enterococcus</taxon>
    </lineage>
</organism>